<dbReference type="PANTHER" id="PTHR13093">
    <property type="entry name" value="ZINC FINGER HIT DOMAIN CONTAINING PROTEIN 1"/>
    <property type="match status" value="1"/>
</dbReference>
<evidence type="ECO:0000256" key="2">
    <source>
        <dbReference type="ARBA" id="ARBA00022771"/>
    </source>
</evidence>
<dbReference type="GeneID" id="13885596"/>
<keyword evidence="3" id="KW-0862">Zinc</keyword>
<keyword evidence="1" id="KW-0479">Metal-binding</keyword>
<dbReference type="GO" id="GO:0031491">
    <property type="term" value="F:nucleosome binding"/>
    <property type="evidence" value="ECO:0007669"/>
    <property type="project" value="EnsemblFungi"/>
</dbReference>
<dbReference type="InterPro" id="IPR039723">
    <property type="entry name" value="Vps71/ZNHIT1"/>
</dbReference>
<dbReference type="InParanoid" id="H2AT48"/>
<dbReference type="Proteomes" id="UP000005220">
    <property type="component" value="Chromosome 3"/>
</dbReference>
<dbReference type="SUPFAM" id="SSF144232">
    <property type="entry name" value="HIT/MYND zinc finger-like"/>
    <property type="match status" value="1"/>
</dbReference>
<keyword evidence="8" id="KW-1185">Reference proteome</keyword>
<evidence type="ECO:0000313" key="8">
    <source>
        <dbReference type="Proteomes" id="UP000005220"/>
    </source>
</evidence>
<dbReference type="InterPro" id="IPR007529">
    <property type="entry name" value="Znf_HIT"/>
</dbReference>
<dbReference type="GO" id="GO:0008270">
    <property type="term" value="F:zinc ion binding"/>
    <property type="evidence" value="ECO:0007669"/>
    <property type="project" value="UniProtKB-UniRule"/>
</dbReference>
<dbReference type="PROSITE" id="PS51083">
    <property type="entry name" value="ZF_HIT"/>
    <property type="match status" value="1"/>
</dbReference>
<sequence>MPSSLVEEIDKKTYNPNVYFTTSDPQSYRTKNKVGKSSGSSQFRSVKRVNYSLTDLEARLYATKPDGKGNDNENLPGNNSTNSYLDRYTPQQIMQSQRRFMELNTENLSDLKDIPSLLSSITGYDKDKISSSTSTISQIDSDLSARAAKNKWEIPKSLQYSYKSTAKPKEKKKNTNRIVALKKTLSSKRKLPTYVDTMNQLDKSIIFNNVYNKKYFKVLPLITTCSICGGYDSISSCVNCNDKICSLRCYKLHNETRCTHS</sequence>
<keyword evidence="2 4" id="KW-0863">Zinc-finger</keyword>
<dbReference type="HOGENOM" id="CLU_099156_0_0_1"/>
<accession>H2AT48</accession>
<feature type="compositionally biased region" description="Polar residues" evidence="5">
    <location>
        <begin position="14"/>
        <end position="41"/>
    </location>
</feature>
<dbReference type="KEGG" id="kaf:KAFR_0C05570"/>
<proteinExistence type="predicted"/>
<feature type="domain" description="HIT-type" evidence="6">
    <location>
        <begin position="225"/>
        <end position="258"/>
    </location>
</feature>
<protein>
    <recommendedName>
        <fullName evidence="6">HIT-type domain-containing protein</fullName>
    </recommendedName>
</protein>
<dbReference type="RefSeq" id="XP_003956683.1">
    <property type="nucleotide sequence ID" value="XM_003956634.1"/>
</dbReference>
<feature type="region of interest" description="Disordered" evidence="5">
    <location>
        <begin position="1"/>
        <end position="41"/>
    </location>
</feature>
<gene>
    <name evidence="7" type="primary">KAFR0C05570</name>
    <name evidence="7" type="ORF">KAFR_0C05570</name>
</gene>
<dbReference type="eggNOG" id="KOG3362">
    <property type="taxonomic scope" value="Eukaryota"/>
</dbReference>
<evidence type="ECO:0000313" key="7">
    <source>
        <dbReference type="EMBL" id="CCF57548.1"/>
    </source>
</evidence>
<reference evidence="7 8" key="1">
    <citation type="journal article" date="2011" name="Proc. Natl. Acad. Sci. U.S.A.">
        <title>Evolutionary erosion of yeast sex chromosomes by mating-type switching accidents.</title>
        <authorList>
            <person name="Gordon J.L."/>
            <person name="Armisen D."/>
            <person name="Proux-Wera E."/>
            <person name="Oheigeartaigh S.S."/>
            <person name="Byrne K.P."/>
            <person name="Wolfe K.H."/>
        </authorList>
    </citation>
    <scope>NUCLEOTIDE SEQUENCE [LARGE SCALE GENOMIC DNA]</scope>
    <source>
        <strain evidence="8">ATCC 22294 / BCRC 22015 / CBS 2517 / CECT 1963 / NBRC 1671 / NRRL Y-8276</strain>
    </source>
</reference>
<feature type="region of interest" description="Disordered" evidence="5">
    <location>
        <begin position="62"/>
        <end position="85"/>
    </location>
</feature>
<name>H2AT48_KAZAF</name>
<evidence type="ECO:0000256" key="5">
    <source>
        <dbReference type="SAM" id="MobiDB-lite"/>
    </source>
</evidence>
<dbReference type="AlphaFoldDB" id="H2AT48"/>
<dbReference type="CDD" id="cd21437">
    <property type="entry name" value="zf-HIT_ZNHIT1_like"/>
    <property type="match status" value="1"/>
</dbReference>
<dbReference type="GO" id="GO:0000812">
    <property type="term" value="C:Swr1 complex"/>
    <property type="evidence" value="ECO:0007669"/>
    <property type="project" value="EnsemblFungi"/>
</dbReference>
<dbReference type="EMBL" id="HE650823">
    <property type="protein sequence ID" value="CCF57548.1"/>
    <property type="molecule type" value="Genomic_DNA"/>
</dbReference>
<dbReference type="OrthoDB" id="74807at2759"/>
<dbReference type="FunCoup" id="H2AT48">
    <property type="interactions" value="129"/>
</dbReference>
<dbReference type="GO" id="GO:0006338">
    <property type="term" value="P:chromatin remodeling"/>
    <property type="evidence" value="ECO:0007669"/>
    <property type="project" value="EnsemblFungi"/>
</dbReference>
<dbReference type="STRING" id="1071382.H2AT48"/>
<evidence type="ECO:0000256" key="1">
    <source>
        <dbReference type="ARBA" id="ARBA00022723"/>
    </source>
</evidence>
<evidence type="ECO:0000256" key="4">
    <source>
        <dbReference type="PROSITE-ProRule" id="PRU00453"/>
    </source>
</evidence>
<evidence type="ECO:0000256" key="3">
    <source>
        <dbReference type="ARBA" id="ARBA00022833"/>
    </source>
</evidence>
<evidence type="ECO:0000259" key="6">
    <source>
        <dbReference type="PROSITE" id="PS51083"/>
    </source>
</evidence>
<organism evidence="7 8">
    <name type="scientific">Kazachstania africana (strain ATCC 22294 / BCRC 22015 / CBS 2517 / CECT 1963 / NBRC 1671 / NRRL Y-8276)</name>
    <name type="common">Yeast</name>
    <name type="synonym">Kluyveromyces africanus</name>
    <dbReference type="NCBI Taxonomy" id="1071382"/>
    <lineage>
        <taxon>Eukaryota</taxon>
        <taxon>Fungi</taxon>
        <taxon>Dikarya</taxon>
        <taxon>Ascomycota</taxon>
        <taxon>Saccharomycotina</taxon>
        <taxon>Saccharomycetes</taxon>
        <taxon>Saccharomycetales</taxon>
        <taxon>Saccharomycetaceae</taxon>
        <taxon>Kazachstania</taxon>
    </lineage>
</organism>
<feature type="compositionally biased region" description="Polar residues" evidence="5">
    <location>
        <begin position="72"/>
        <end position="85"/>
    </location>
</feature>